<keyword evidence="3" id="KW-1185">Reference proteome</keyword>
<name>A0ABZ3H6P2_9BACT</name>
<organism evidence="2 3">
    <name type="scientific">Sulfurimonas diazotrophicus</name>
    <dbReference type="NCBI Taxonomy" id="3131939"/>
    <lineage>
        <taxon>Bacteria</taxon>
        <taxon>Pseudomonadati</taxon>
        <taxon>Campylobacterota</taxon>
        <taxon>Epsilonproteobacteria</taxon>
        <taxon>Campylobacterales</taxon>
        <taxon>Sulfurimonadaceae</taxon>
        <taxon>Sulfurimonas</taxon>
    </lineage>
</organism>
<dbReference type="Proteomes" id="UP001447842">
    <property type="component" value="Chromosome"/>
</dbReference>
<dbReference type="Gene3D" id="3.40.30.10">
    <property type="entry name" value="Glutaredoxin"/>
    <property type="match status" value="1"/>
</dbReference>
<proteinExistence type="predicted"/>
<dbReference type="SUPFAM" id="SSF52833">
    <property type="entry name" value="Thioredoxin-like"/>
    <property type="match status" value="1"/>
</dbReference>
<protein>
    <submittedName>
        <fullName evidence="2">Redoxin family protein</fullName>
    </submittedName>
</protein>
<evidence type="ECO:0000313" key="2">
    <source>
        <dbReference type="EMBL" id="XAU14210.1"/>
    </source>
</evidence>
<dbReference type="EMBL" id="CP147920">
    <property type="protein sequence ID" value="XAU14210.1"/>
    <property type="molecule type" value="Genomic_DNA"/>
</dbReference>
<accession>A0ABZ3H6P2</accession>
<evidence type="ECO:0000313" key="3">
    <source>
        <dbReference type="Proteomes" id="UP001447842"/>
    </source>
</evidence>
<sequence>MRLEEQPLDIGYASEKVMLKAPDGTSQSVGGQDGKTHLIVTVPFIDDNCIAELQAIGKALPKADDVTASLIVAATSHEDPKVEGFRFLLDSDEEFADWYGVRLSGEPLDGELTKALFIISKDGALYYDEFAKNLHDPFNAETAVRKVYAAQECYTGKGCH</sequence>
<evidence type="ECO:0000259" key="1">
    <source>
        <dbReference type="Pfam" id="PF08534"/>
    </source>
</evidence>
<dbReference type="InterPro" id="IPR013740">
    <property type="entry name" value="Redoxin"/>
</dbReference>
<dbReference type="RefSeq" id="WP_345972001.1">
    <property type="nucleotide sequence ID" value="NZ_CP147920.1"/>
</dbReference>
<reference evidence="2 3" key="1">
    <citation type="submission" date="2024-03" db="EMBL/GenBank/DDBJ databases">
        <title>Sulfurimonas sp. HSL3-1.</title>
        <authorList>
            <person name="Wang S."/>
        </authorList>
    </citation>
    <scope>NUCLEOTIDE SEQUENCE [LARGE SCALE GENOMIC DNA]</scope>
    <source>
        <strain evidence="2 3">HSL3-1</strain>
    </source>
</reference>
<feature type="domain" description="Redoxin" evidence="1">
    <location>
        <begin position="21"/>
        <end position="134"/>
    </location>
</feature>
<dbReference type="InterPro" id="IPR036249">
    <property type="entry name" value="Thioredoxin-like_sf"/>
</dbReference>
<gene>
    <name evidence="2" type="ORF">WCY31_08065</name>
</gene>
<dbReference type="Pfam" id="PF08534">
    <property type="entry name" value="Redoxin"/>
    <property type="match status" value="1"/>
</dbReference>